<evidence type="ECO:0000313" key="2">
    <source>
        <dbReference type="Proteomes" id="UP001517388"/>
    </source>
</evidence>
<keyword evidence="2" id="KW-1185">Reference proteome</keyword>
<name>A0ACC7S854_DOLFA</name>
<organism evidence="1 2">
    <name type="scientific">Dolichospermum flos-aquae UHCC 0037</name>
    <dbReference type="NCBI Taxonomy" id="2590026"/>
    <lineage>
        <taxon>Bacteria</taxon>
        <taxon>Bacillati</taxon>
        <taxon>Cyanobacteriota</taxon>
        <taxon>Cyanophyceae</taxon>
        <taxon>Nostocales</taxon>
        <taxon>Aphanizomenonaceae</taxon>
        <taxon>Dolichospermum</taxon>
    </lineage>
</organism>
<accession>A0ACC7S854</accession>
<evidence type="ECO:0000313" key="1">
    <source>
        <dbReference type="EMBL" id="MTJ44748.1"/>
    </source>
</evidence>
<comment type="caution">
    <text evidence="1">The sequence shown here is derived from an EMBL/GenBank/DDBJ whole genome shotgun (WGS) entry which is preliminary data.</text>
</comment>
<gene>
    <name evidence="1" type="ORF">FJR39_16855</name>
</gene>
<dbReference type="EMBL" id="VILF01000004">
    <property type="protein sequence ID" value="MTJ44748.1"/>
    <property type="molecule type" value="Genomic_DNA"/>
</dbReference>
<sequence>MKSAISVCIPTYQRPKFLQEALYSVFEQTLQPIEIVIGDDSDDNLTENLVLDIKKECKIPISYTRHSPSLGQAGNINFIYEIAKGEKIVLLHDDDLLLPNSLDDLNSCWDIHPNLVAAYGKQYFISNEGAIDMNHSYNINKFYFRTSNKSGLQKSSIEAALLHQFPNDCFMILASAAKAIKWRSYEEVGNGGEFDFSLRLAFEYSNFFFLDKHTAKYRRTKNSMSSNSDSTAQSFHIIFNTDFPDELSWAKDYELKRQASTAIMQLINMGKKKQAIDIYFSQYYPLSKRFSLGGIRRLMKLFLPPAIAKLI</sequence>
<proteinExistence type="predicted"/>
<reference evidence="2" key="1">
    <citation type="journal article" date="2020" name="Toxins">
        <title>Phylogenomic Analysis of Secondary Metabolism in the Toxic Cyanobacterial Genera Anabaena, Dolichospermum and Aphanizomenon.</title>
        <authorList>
            <person name="Oesterholm J."/>
            <person name="Popin R.V."/>
            <person name="Fewer D.P."/>
            <person name="Sivonen K."/>
        </authorList>
    </citation>
    <scope>NUCLEOTIDE SEQUENCE [LARGE SCALE GENOMIC DNA]</scope>
    <source>
        <strain evidence="2">UHCC 0037</strain>
    </source>
</reference>
<protein>
    <submittedName>
        <fullName evidence="1">Glycosyltransferase</fullName>
    </submittedName>
</protein>
<dbReference type="Proteomes" id="UP001517388">
    <property type="component" value="Unassembled WGS sequence"/>
</dbReference>